<proteinExistence type="predicted"/>
<dbReference type="InParanoid" id="A0A0C2WWQ6"/>
<dbReference type="AlphaFoldDB" id="A0A0C2WWQ6"/>
<evidence type="ECO:0000313" key="2">
    <source>
        <dbReference type="EMBL" id="KIL61251.1"/>
    </source>
</evidence>
<reference evidence="2 3" key="1">
    <citation type="submission" date="2014-04" db="EMBL/GenBank/DDBJ databases">
        <title>Evolutionary Origins and Diversification of the Mycorrhizal Mutualists.</title>
        <authorList>
            <consortium name="DOE Joint Genome Institute"/>
            <consortium name="Mycorrhizal Genomics Consortium"/>
            <person name="Kohler A."/>
            <person name="Kuo A."/>
            <person name="Nagy L.G."/>
            <person name="Floudas D."/>
            <person name="Copeland A."/>
            <person name="Barry K.W."/>
            <person name="Cichocki N."/>
            <person name="Veneault-Fourrey C."/>
            <person name="LaButti K."/>
            <person name="Lindquist E.A."/>
            <person name="Lipzen A."/>
            <person name="Lundell T."/>
            <person name="Morin E."/>
            <person name="Murat C."/>
            <person name="Riley R."/>
            <person name="Ohm R."/>
            <person name="Sun H."/>
            <person name="Tunlid A."/>
            <person name="Henrissat B."/>
            <person name="Grigoriev I.V."/>
            <person name="Hibbett D.S."/>
            <person name="Martin F."/>
        </authorList>
    </citation>
    <scope>NUCLEOTIDE SEQUENCE [LARGE SCALE GENOMIC DNA]</scope>
    <source>
        <strain evidence="2 3">Koide BX008</strain>
    </source>
</reference>
<name>A0A0C2WWQ6_AMAMK</name>
<feature type="region of interest" description="Disordered" evidence="1">
    <location>
        <begin position="1"/>
        <end position="26"/>
    </location>
</feature>
<dbReference type="HOGENOM" id="CLU_2793474_0_0_1"/>
<sequence>MEVNPSRSCRNAGFSKGGGSGEQAQHLELPQEAMVVVERTPTPSSDLHSTKDYWLNSDVDWCKILSSS</sequence>
<keyword evidence="3" id="KW-1185">Reference proteome</keyword>
<protein>
    <submittedName>
        <fullName evidence="2">Uncharacterized protein</fullName>
    </submittedName>
</protein>
<evidence type="ECO:0000256" key="1">
    <source>
        <dbReference type="SAM" id="MobiDB-lite"/>
    </source>
</evidence>
<organism evidence="2 3">
    <name type="scientific">Amanita muscaria (strain Koide BX008)</name>
    <dbReference type="NCBI Taxonomy" id="946122"/>
    <lineage>
        <taxon>Eukaryota</taxon>
        <taxon>Fungi</taxon>
        <taxon>Dikarya</taxon>
        <taxon>Basidiomycota</taxon>
        <taxon>Agaricomycotina</taxon>
        <taxon>Agaricomycetes</taxon>
        <taxon>Agaricomycetidae</taxon>
        <taxon>Agaricales</taxon>
        <taxon>Pluteineae</taxon>
        <taxon>Amanitaceae</taxon>
        <taxon>Amanita</taxon>
    </lineage>
</organism>
<evidence type="ECO:0000313" key="3">
    <source>
        <dbReference type="Proteomes" id="UP000054549"/>
    </source>
</evidence>
<dbReference type="EMBL" id="KN818287">
    <property type="protein sequence ID" value="KIL61251.1"/>
    <property type="molecule type" value="Genomic_DNA"/>
</dbReference>
<dbReference type="Proteomes" id="UP000054549">
    <property type="component" value="Unassembled WGS sequence"/>
</dbReference>
<accession>A0A0C2WWQ6</accession>
<gene>
    <name evidence="2" type="ORF">M378DRAFT_167248</name>
</gene>